<dbReference type="Pfam" id="PF20041">
    <property type="entry name" value="DUF6443"/>
    <property type="match status" value="1"/>
</dbReference>
<dbReference type="NCBIfam" id="TIGR03696">
    <property type="entry name" value="Rhs_assc_core"/>
    <property type="match status" value="1"/>
</dbReference>
<name>A0A2T4DPN4_9BACT</name>
<evidence type="ECO:0000313" key="5">
    <source>
        <dbReference type="EMBL" id="PTB95765.1"/>
    </source>
</evidence>
<dbReference type="Gene3D" id="2.60.40.2700">
    <property type="match status" value="1"/>
</dbReference>
<dbReference type="Proteomes" id="UP000240608">
    <property type="component" value="Unassembled WGS sequence"/>
</dbReference>
<reference evidence="5 6" key="1">
    <citation type="submission" date="2018-03" db="EMBL/GenBank/DDBJ databases">
        <title>Cross-interface Injection: A General Nanoliter Liquid Handling Method Applied to Single Cells Genome Amplification Automated Nanoliter Liquid Handling Applied to Single Cell Multiple Displacement Amplification.</title>
        <authorList>
            <person name="Yun J."/>
            <person name="Xu P."/>
            <person name="Xu J."/>
            <person name="Dai X."/>
            <person name="Wang Y."/>
            <person name="Zheng X."/>
            <person name="Cao C."/>
            <person name="Yi Q."/>
            <person name="Zhu Y."/>
            <person name="Wang L."/>
            <person name="Dong Z."/>
            <person name="Huang Y."/>
            <person name="Huang L."/>
            <person name="Du W."/>
        </authorList>
    </citation>
    <scope>NUCLEOTIDE SEQUENCE [LARGE SCALE GENOMIC DNA]</scope>
    <source>
        <strain evidence="5 6">Z-D1-2</strain>
    </source>
</reference>
<dbReference type="PANTHER" id="PTHR32305">
    <property type="match status" value="1"/>
</dbReference>
<feature type="compositionally biased region" description="Polar residues" evidence="1">
    <location>
        <begin position="1926"/>
        <end position="1935"/>
    </location>
</feature>
<dbReference type="PANTHER" id="PTHR32305:SF15">
    <property type="entry name" value="PROTEIN RHSA-RELATED"/>
    <property type="match status" value="1"/>
</dbReference>
<feature type="region of interest" description="Disordered" evidence="1">
    <location>
        <begin position="1926"/>
        <end position="1965"/>
    </location>
</feature>
<evidence type="ECO:0000259" key="4">
    <source>
        <dbReference type="Pfam" id="PF20041"/>
    </source>
</evidence>
<accession>A0A2T4DPN4</accession>
<dbReference type="InterPro" id="IPR044023">
    <property type="entry name" value="Ig_7"/>
</dbReference>
<evidence type="ECO:0000313" key="6">
    <source>
        <dbReference type="Proteomes" id="UP000240608"/>
    </source>
</evidence>
<comment type="caution">
    <text evidence="5">The sequence shown here is derived from an EMBL/GenBank/DDBJ whole genome shotgun (WGS) entry which is preliminary data.</text>
</comment>
<organism evidence="5 6">
    <name type="scientific">Marivirga lumbricoides</name>
    <dbReference type="NCBI Taxonomy" id="1046115"/>
    <lineage>
        <taxon>Bacteria</taxon>
        <taxon>Pseudomonadati</taxon>
        <taxon>Bacteroidota</taxon>
        <taxon>Cytophagia</taxon>
        <taxon>Cytophagales</taxon>
        <taxon>Marivirgaceae</taxon>
        <taxon>Marivirga</taxon>
    </lineage>
</organism>
<keyword evidence="2" id="KW-0732">Signal</keyword>
<dbReference type="Gene3D" id="2.60.40.10">
    <property type="entry name" value="Immunoglobulins"/>
    <property type="match status" value="1"/>
</dbReference>
<evidence type="ECO:0000259" key="3">
    <source>
        <dbReference type="Pfam" id="PF19081"/>
    </source>
</evidence>
<dbReference type="Gene3D" id="2.180.10.10">
    <property type="entry name" value="RHS repeat-associated core"/>
    <property type="match status" value="2"/>
</dbReference>
<dbReference type="InterPro" id="IPR050708">
    <property type="entry name" value="T6SS_VgrG/RHS"/>
</dbReference>
<feature type="domain" description="Ig-like" evidence="3">
    <location>
        <begin position="387"/>
        <end position="468"/>
    </location>
</feature>
<dbReference type="Pfam" id="PF19081">
    <property type="entry name" value="Ig_7"/>
    <property type="match status" value="3"/>
</dbReference>
<evidence type="ECO:0000256" key="2">
    <source>
        <dbReference type="SAM" id="SignalP"/>
    </source>
</evidence>
<dbReference type="EMBL" id="PYVU01000088">
    <property type="protein sequence ID" value="PTB95765.1"/>
    <property type="molecule type" value="Genomic_DNA"/>
</dbReference>
<gene>
    <name evidence="5" type="ORF">C9994_10345</name>
</gene>
<feature type="domain" description="Ig-like" evidence="3">
    <location>
        <begin position="309"/>
        <end position="385"/>
    </location>
</feature>
<feature type="signal peptide" evidence="2">
    <location>
        <begin position="1"/>
        <end position="22"/>
    </location>
</feature>
<evidence type="ECO:0008006" key="7">
    <source>
        <dbReference type="Google" id="ProtNLM"/>
    </source>
</evidence>
<sequence>MINLRILYICVVLLFFSTYSIAQFGNGCSVNYSPSTTSATKCSSGSVLLRANLSGTGADQARWYTTHTGGTPFYIGLQYQTPFLTRTVTYYVEAYNSSEECGSLMRTPTTATIYSPSGGEIYYDETEEVCYGSRPSIIENIEGASNSSGYQWQKSSTFGNWSDIQNAKSNSFRPEALYETSRFRRKSTTSSSCGNTVLYSNIIVITVKPPLNPGSITNPQTICYNETPTVIGNGASASNGSGGYSYQWQVSGNSETGFTDIAGANNTLYNPGNLTATKYYRRKVSSCGQTEYSNKIKITVTPILTLPIANATSRCGSGTINLSGTPGTNGNVIRWYSSASGGSHFRQNNSYSTGISSTTTYYISSYNTSTGCESARTSIVATILPIPVVPTPNPASGCEFGTVNLSATPGSNGNSIRWYNSASGGSHFRQSNTYSPNLSSTTTYYVSSYNTSTGCEGNRVAITATVYPNPTVSAGNTFSLYQFEGSRSLVDTGESPSGGTYSGAYVSNNTFNAAQSGPDIKTVTYTYTNGNGCSAFATKNITVLANPTMSVQGGNEIVWGENKVLTVPAGFSSYQWYKNGVAISGATSRSYTVTHPGTYYVRITAASGASLNVSPANIINKASQQNENFVQTISYKAPRKEGEAVSTIGEVMEQFTYYDGLGRPMQSLQTQASPNRRDMIKPIDYDELGRISKEYLPYAVNKNDGVLDHSALRTTGGNYQSSSQFGFYEGTESNVASTAYPYAEVSYEPSPLNRPVAQYAPGEDWAKEQGNVPVTTDYLISTTADNVKRFTIVNGQLTKSTPYGNGALEKLLVTDENGNQSATFTDAFGKTLLKRNYGEGTEEFDTYYVYDIYDNLRFVIAPEASRQITGTSGAVDSNLLAQFVFQYQYDGRQRMTWKKVPGAEPVIMVYDDRNRLVLTQDGEQRKDSLFSFTKYDVQNRPVMTGETEIVYSLDSIRNRLARGKEKVVGGQQFIDELYEVFSNSPHHYGYTNNSYPSVSEADIYTVTYYDNYDFRPAAEMDGSTYDYSANGVANEFAQNNLVKGQVTGSLTRVLGTNEMLGSINYYDERYRLVQNISQQPGAKLISTNNGYDFVGNLLQTKTHYRLGAEAYTLTETFTYDHADRLMKVHHEISKPVNWQNVTGYSVDSDNNLTHTGAAKYDNTSAHTEAFIAKENNGFIETRPEMKARMLFGLNDAPQGTSYRDMEYCLYTTTSNNLVVYESGKNTRTVGSYTLGDVLRVEKIGNQVYYKKNGETLYVSTKLVNKPLYGDVTTYYAGDKVSNVSFSNSGPVLMVSNEYNELGELITKNLHATTSSIGGTQGGNFAQSVDYRYNIRGWLERINHADLSADNANEVTDLFGMELGYTDDLGLSTPSQTIEAQYNGNIAAMKWSNNQGLGEVMSMNGVDIVSQRGYSFTYDELNRLKNAQSHEKLIAFSTSDNYNVNITQYDANGNIVELSRTDHNGDPLDVLTYSYENSNQLRKVLDTGDKTKGFKDSPSDNTDYTYDENGNMKTDGNKGITDIHYNYLNLADTVKFSNGNTMIFTYDATGNKLSQEVISDSLHYTTAYLGALFLKNDTLQFINTSEGRVVPNISTWEYQYYLKDHLGNVRTTFTTKPETEVFETSFETTEQPLFDNYAEQNRDMSYARTGTYSSRLSSTDSQLIGLAKSLKVYPGDTVNAKAYVRELAGTGGNINNLFTMLAQGFAGAFANTPIGLEGNLNSFSESLYPAAGTGGLMNKDDNDATPKLYLNMLYFDKDMNFITASFARSSSAATTGFEELNLEVVVPKEGYMLIYVSNEEEQANIAYFDDVNVTHKHSKVIQEESYYPLGMSQHYSYQRELTKEQRYTYNGKESITDLGLGWLDYGARMYMPDLGRFMAIDLLSEVYSYQSPYVYAANDPIRYIDFLGMGPLCGTCDVEKKDTEISVKSNESGNSAPSTTVTKTVSTTGTPTAHITGGLNPSDNVHKTNTSTTVSMDETGKIIGGQSKTVATIHGPDGKLIDSNTTSIEGKVIDGKIVDDNGNSVGLDSDMQKVINDASEFESTNRESYAEHLATNEYAKTANQGLSVVGIFNKAVSVASAIVGLSDSPKTTAQKGVTVLKNSTFRGPDGKVRSTTY</sequence>
<feature type="compositionally biased region" description="Low complexity" evidence="1">
    <location>
        <begin position="1936"/>
        <end position="1951"/>
    </location>
</feature>
<proteinExistence type="predicted"/>
<protein>
    <recommendedName>
        <fullName evidence="7">Ig-like domain-containing protein</fullName>
    </recommendedName>
</protein>
<feature type="domain" description="Ig-like" evidence="3">
    <location>
        <begin position="34"/>
        <end position="113"/>
    </location>
</feature>
<dbReference type="InterPro" id="IPR013783">
    <property type="entry name" value="Ig-like_fold"/>
</dbReference>
<feature type="chain" id="PRO_5015420265" description="Ig-like domain-containing protein" evidence="2">
    <location>
        <begin position="23"/>
        <end position="2116"/>
    </location>
</feature>
<dbReference type="InterPro" id="IPR022385">
    <property type="entry name" value="Rhs_assc_core"/>
</dbReference>
<dbReference type="InterPro" id="IPR045619">
    <property type="entry name" value="DUF6443"/>
</dbReference>
<evidence type="ECO:0000256" key="1">
    <source>
        <dbReference type="SAM" id="MobiDB-lite"/>
    </source>
</evidence>
<feature type="domain" description="DUF6443" evidence="4">
    <location>
        <begin position="632"/>
        <end position="776"/>
    </location>
</feature>